<dbReference type="Proteomes" id="UP000095728">
    <property type="component" value="Unassembled WGS sequence"/>
</dbReference>
<accession>A0A1E5RAJ6</accession>
<sequence>MSHRLYEFETVYLKQKLNESTLISENDSQVILELVSNNYKNGSTNTQRITKMYDSIKQHQMVVIPSHRVEIVIESNSQIDISKLVEFFTNLQYRVLDISTSHSAEELYTYKFDVQCLLSMQNYMKPYQTFPMNDDDKQEVGDIDNISSDNRLHANLVHFSVNLKYFSTASQCKNLNKRKTSMFHDFINSLIISNLEYSYPLCFNKIVRKQYDNVMKYQQYYSKLNINYFDLVIILISSKESTSFIKLLRGGDSEFLPLPLEI</sequence>
<dbReference type="AlphaFoldDB" id="A0A1E5RAJ6"/>
<dbReference type="EMBL" id="LPNM01000008">
    <property type="protein sequence ID" value="OEJ83917.1"/>
    <property type="molecule type" value="Genomic_DNA"/>
</dbReference>
<dbReference type="OrthoDB" id="4060534at2759"/>
<dbReference type="InParanoid" id="A0A1E5RAJ6"/>
<evidence type="ECO:0000313" key="1">
    <source>
        <dbReference type="EMBL" id="OEJ83917.1"/>
    </source>
</evidence>
<keyword evidence="2" id="KW-1185">Reference proteome</keyword>
<comment type="caution">
    <text evidence="1">The sequence shown here is derived from an EMBL/GenBank/DDBJ whole genome shotgun (WGS) entry which is preliminary data.</text>
</comment>
<reference evidence="2" key="1">
    <citation type="journal article" date="2016" name="Genome Announc.">
        <title>Genome sequences of three species of Hanseniaspora isolated from spontaneous wine fermentations.</title>
        <authorList>
            <person name="Sternes P.R."/>
            <person name="Lee D."/>
            <person name="Kutyna D.R."/>
            <person name="Borneman A.R."/>
        </authorList>
    </citation>
    <scope>NUCLEOTIDE SEQUENCE [LARGE SCALE GENOMIC DNA]</scope>
    <source>
        <strain evidence="2">AWRI3579</strain>
    </source>
</reference>
<organism evidence="1 2">
    <name type="scientific">Hanseniaspora osmophila</name>
    <dbReference type="NCBI Taxonomy" id="56408"/>
    <lineage>
        <taxon>Eukaryota</taxon>
        <taxon>Fungi</taxon>
        <taxon>Dikarya</taxon>
        <taxon>Ascomycota</taxon>
        <taxon>Saccharomycotina</taxon>
        <taxon>Saccharomycetes</taxon>
        <taxon>Saccharomycodales</taxon>
        <taxon>Saccharomycodaceae</taxon>
        <taxon>Hanseniaspora</taxon>
    </lineage>
</organism>
<protein>
    <submittedName>
        <fullName evidence="1">Uncharacterized protein</fullName>
    </submittedName>
</protein>
<name>A0A1E5RAJ6_9ASCO</name>
<dbReference type="Pfam" id="PF21736">
    <property type="entry name" value="REC102"/>
    <property type="match status" value="1"/>
</dbReference>
<proteinExistence type="predicted"/>
<evidence type="ECO:0000313" key="2">
    <source>
        <dbReference type="Proteomes" id="UP000095728"/>
    </source>
</evidence>
<gene>
    <name evidence="1" type="ORF">AWRI3579_g2573</name>
</gene>
<dbReference type="InterPro" id="IPR048920">
    <property type="entry name" value="REC102"/>
</dbReference>